<dbReference type="EMBL" id="HBEG01020132">
    <property type="protein sequence ID" value="CAD8356828.1"/>
    <property type="molecule type" value="Transcribed_RNA"/>
</dbReference>
<dbReference type="AlphaFoldDB" id="A0A7S0A9G8"/>
<protein>
    <submittedName>
        <fullName evidence="1">Uncharacterized protein</fullName>
    </submittedName>
</protein>
<reference evidence="1" key="1">
    <citation type="submission" date="2021-01" db="EMBL/GenBank/DDBJ databases">
        <authorList>
            <person name="Corre E."/>
            <person name="Pelletier E."/>
            <person name="Niang G."/>
            <person name="Scheremetjew M."/>
            <person name="Finn R."/>
            <person name="Kale V."/>
            <person name="Holt S."/>
            <person name="Cochrane G."/>
            <person name="Meng A."/>
            <person name="Brown T."/>
            <person name="Cohen L."/>
        </authorList>
    </citation>
    <scope>NUCLEOTIDE SEQUENCE</scope>
    <source>
        <strain evidence="1">Pbaha01</strain>
    </source>
</reference>
<proteinExistence type="predicted"/>
<accession>A0A7S0A9G8</accession>
<evidence type="ECO:0000313" key="1">
    <source>
        <dbReference type="EMBL" id="CAD8356828.1"/>
    </source>
</evidence>
<organism evidence="1">
    <name type="scientific">Pyrodinium bahamense</name>
    <dbReference type="NCBI Taxonomy" id="73915"/>
    <lineage>
        <taxon>Eukaryota</taxon>
        <taxon>Sar</taxon>
        <taxon>Alveolata</taxon>
        <taxon>Dinophyceae</taxon>
        <taxon>Gonyaulacales</taxon>
        <taxon>Pyrocystaceae</taxon>
        <taxon>Pyrodinium</taxon>
    </lineage>
</organism>
<gene>
    <name evidence="1" type="ORF">PBAH0796_LOCUS12195</name>
</gene>
<name>A0A7S0A9G8_9DINO</name>
<sequence length="540" mass="59528">MKAKKVSNSGKKLGSRGLRLLNSKGSIRKALADLVAGNTVTSAAADAAMRSIPPTSRAGYPLTRQAGAPDTRKWKTIAGAPVHVDFTRKPWLPDDWCQGVKRTHGGNTYTVYMPPTEVRTLYHQWQCEEYLGRGLGPADGFAGQMRLARLARQQAPLDPEDVLFNLLGKQEMRHLRNKSAFHFCIISARRATVEGARDIATVQDAFTSAGVIPTWYVDEASLEAYLALDLKAVVGGKLTPARNAALADARQLGKVCVQCSDDLSSWEYREGERAAGKTMDSLNAAHRAAQCYRISPVAAARFILAKMRSCPGESRPRLGGAYILGDCSRTWGGEAFSRKHFILGDFMVVDDSELKFDERLTLKEDYDYCCQHIATHGSVMRCNRMTFTAKHYSNLGGAVDVRDEAGAKEQQNIRILYDKWPNAIFPHRTRKNEVRLHWHTDGKAAEAEGPVRRTATKLHARCADLPANGVLVNTGKGSSAPYIAERVKRAAGRTVAQALASMRFADKTGKKRNYTLADLRYDLSKGALSVKRRACVRGIM</sequence>